<feature type="region of interest" description="Disordered" evidence="9">
    <location>
        <begin position="12"/>
        <end position="39"/>
    </location>
</feature>
<dbReference type="Pfam" id="PF05625">
    <property type="entry name" value="PAXNEB"/>
    <property type="match status" value="1"/>
</dbReference>
<dbReference type="AlphaFoldDB" id="T5A8R6"/>
<keyword evidence="8" id="KW-0539">Nucleus</keyword>
<evidence type="ECO:0000313" key="10">
    <source>
        <dbReference type="EMBL" id="EQK98111.1"/>
    </source>
</evidence>
<evidence type="ECO:0000256" key="4">
    <source>
        <dbReference type="ARBA" id="ARBA00007573"/>
    </source>
</evidence>
<dbReference type="HOGENOM" id="CLU_040685_0_0_1"/>
<dbReference type="eggNOG" id="KOG3949">
    <property type="taxonomic scope" value="Eukaryota"/>
</dbReference>
<dbReference type="GO" id="GO:0033588">
    <property type="term" value="C:elongator holoenzyme complex"/>
    <property type="evidence" value="ECO:0007669"/>
    <property type="project" value="InterPro"/>
</dbReference>
<evidence type="ECO:0000256" key="3">
    <source>
        <dbReference type="ARBA" id="ARBA00005043"/>
    </source>
</evidence>
<dbReference type="CDD" id="cd19494">
    <property type="entry name" value="Elp4"/>
    <property type="match status" value="1"/>
</dbReference>
<dbReference type="PANTHER" id="PTHR12896:SF1">
    <property type="entry name" value="ELONGATOR COMPLEX PROTEIN 4"/>
    <property type="match status" value="1"/>
</dbReference>
<comment type="subcellular location">
    <subcellularLocation>
        <location evidence="2">Cytoplasm</location>
    </subcellularLocation>
    <subcellularLocation>
        <location evidence="1">Nucleus</location>
    </subcellularLocation>
</comment>
<dbReference type="Proteomes" id="UP000019374">
    <property type="component" value="Unassembled WGS sequence"/>
</dbReference>
<gene>
    <name evidence="10" type="ORF">OCS_06176</name>
</gene>
<reference evidence="10 11" key="1">
    <citation type="journal article" date="2013" name="Chin. Sci. Bull.">
        <title>Genome survey uncovers the secrets of sex and lifestyle in caterpillar fungus.</title>
        <authorList>
            <person name="Hu X."/>
            <person name="Zhang Y."/>
            <person name="Xiao G."/>
            <person name="Zheng P."/>
            <person name="Xia Y."/>
            <person name="Zhang X."/>
            <person name="St Leger R.J."/>
            <person name="Liu X."/>
            <person name="Wang C."/>
        </authorList>
    </citation>
    <scope>NUCLEOTIDE SEQUENCE [LARGE SCALE GENOMIC DNA]</scope>
    <source>
        <strain evidence="11">Co18 / CGMCC 3.14243</strain>
        <tissue evidence="10">Fruit-body</tissue>
    </source>
</reference>
<protein>
    <recommendedName>
        <fullName evidence="5">Elongator complex protein 4</fullName>
    </recommendedName>
</protein>
<name>T5A8R6_OPHSC</name>
<evidence type="ECO:0000256" key="9">
    <source>
        <dbReference type="SAM" id="MobiDB-lite"/>
    </source>
</evidence>
<evidence type="ECO:0000256" key="2">
    <source>
        <dbReference type="ARBA" id="ARBA00004496"/>
    </source>
</evidence>
<dbReference type="Gene3D" id="3.40.50.300">
    <property type="entry name" value="P-loop containing nucleotide triphosphate hydrolases"/>
    <property type="match status" value="1"/>
</dbReference>
<sequence>MSFRKKNAVIRDAGTLPAQKQNKAFNPGTRHSPLDGRLTTSTGTVSLDQLLAGHCGMPLGTSLLVEETGTTDFGGTLLRYFAAEGLVQGHHVHLLGPGDAFRRELPGLADRVSRAKADNKNDVASYDKMRIAWRYKALSNVSPPVKDYQAGCPSSGDAEPFCHSFNLAKRLESSAIRGQLHGLHGRDFQGHLAAPNFKIFLDDVAAKLMISPPIAVHRILVPNLLSPAVYGSAACQPHQVLQFLYGLRSILRQFPAKATALVTLSVSLYPRTTGLTRWMELLSDGVIELVTLPHQVTLSHGSDRDANFQGLLRVHSVPIFHERGGGLANSCLDEDRSFKLSALSGMVIMPFSLPPIGDQGSSSIQPPEAPEPNVPKQSLEF</sequence>
<comment type="similarity">
    <text evidence="4">Belongs to the ELP4 family.</text>
</comment>
<dbReference type="EMBL" id="KE655575">
    <property type="protein sequence ID" value="EQK98111.1"/>
    <property type="molecule type" value="Genomic_DNA"/>
</dbReference>
<keyword evidence="7" id="KW-0819">tRNA processing</keyword>
<keyword evidence="6" id="KW-0963">Cytoplasm</keyword>
<feature type="region of interest" description="Disordered" evidence="9">
    <location>
        <begin position="358"/>
        <end position="381"/>
    </location>
</feature>
<evidence type="ECO:0000256" key="1">
    <source>
        <dbReference type="ARBA" id="ARBA00004123"/>
    </source>
</evidence>
<dbReference type="GO" id="GO:0008023">
    <property type="term" value="C:transcription elongation factor complex"/>
    <property type="evidence" value="ECO:0007669"/>
    <property type="project" value="TreeGrafter"/>
</dbReference>
<dbReference type="InterPro" id="IPR027417">
    <property type="entry name" value="P-loop_NTPase"/>
</dbReference>
<dbReference type="OrthoDB" id="289162at2759"/>
<evidence type="ECO:0000256" key="7">
    <source>
        <dbReference type="ARBA" id="ARBA00022694"/>
    </source>
</evidence>
<evidence type="ECO:0000313" key="11">
    <source>
        <dbReference type="Proteomes" id="UP000019374"/>
    </source>
</evidence>
<dbReference type="GO" id="GO:0002098">
    <property type="term" value="P:tRNA wobble uridine modification"/>
    <property type="evidence" value="ECO:0007669"/>
    <property type="project" value="InterPro"/>
</dbReference>
<proteinExistence type="inferred from homology"/>
<evidence type="ECO:0000256" key="5">
    <source>
        <dbReference type="ARBA" id="ARBA00020265"/>
    </source>
</evidence>
<dbReference type="InterPro" id="IPR008728">
    <property type="entry name" value="Elongator_complex_protein_4"/>
</dbReference>
<comment type="pathway">
    <text evidence="3">tRNA modification; 5-methoxycarbonylmethyl-2-thiouridine-tRNA biosynthesis.</text>
</comment>
<organism evidence="10 11">
    <name type="scientific">Ophiocordyceps sinensis (strain Co18 / CGMCC 3.14243)</name>
    <name type="common">Yarsagumba caterpillar fungus</name>
    <name type="synonym">Hirsutella sinensis</name>
    <dbReference type="NCBI Taxonomy" id="911162"/>
    <lineage>
        <taxon>Eukaryota</taxon>
        <taxon>Fungi</taxon>
        <taxon>Dikarya</taxon>
        <taxon>Ascomycota</taxon>
        <taxon>Pezizomycotina</taxon>
        <taxon>Sordariomycetes</taxon>
        <taxon>Hypocreomycetidae</taxon>
        <taxon>Hypocreales</taxon>
        <taxon>Ophiocordycipitaceae</taxon>
        <taxon>Ophiocordyceps</taxon>
    </lineage>
</organism>
<evidence type="ECO:0000256" key="8">
    <source>
        <dbReference type="ARBA" id="ARBA00023242"/>
    </source>
</evidence>
<dbReference type="PANTHER" id="PTHR12896">
    <property type="entry name" value="PAX6 NEIGHBOR PROTEIN PAXNEB"/>
    <property type="match status" value="1"/>
</dbReference>
<accession>T5A8R6</accession>
<evidence type="ECO:0000256" key="6">
    <source>
        <dbReference type="ARBA" id="ARBA00022490"/>
    </source>
</evidence>
<dbReference type="GO" id="GO:0005737">
    <property type="term" value="C:cytoplasm"/>
    <property type="evidence" value="ECO:0007669"/>
    <property type="project" value="UniProtKB-SubCell"/>
</dbReference>
<dbReference type="UniPathway" id="UPA00988"/>